<dbReference type="AlphaFoldDB" id="A0A1I7WT38"/>
<dbReference type="WBParaSite" id="Hba_08268">
    <property type="protein sequence ID" value="Hba_08268"/>
    <property type="gene ID" value="Hba_08268"/>
</dbReference>
<sequence length="51" mass="5918">MSGGYNRDQDTEIEMEVKTDRRGSSSRRNKRLTSQSKTHPTSQVKQNQCFI</sequence>
<reference evidence="3" key="1">
    <citation type="submission" date="2016-11" db="UniProtKB">
        <authorList>
            <consortium name="WormBaseParasite"/>
        </authorList>
    </citation>
    <scope>IDENTIFICATION</scope>
</reference>
<evidence type="ECO:0000256" key="1">
    <source>
        <dbReference type="SAM" id="MobiDB-lite"/>
    </source>
</evidence>
<evidence type="ECO:0000313" key="2">
    <source>
        <dbReference type="Proteomes" id="UP000095283"/>
    </source>
</evidence>
<feature type="compositionally biased region" description="Basic and acidic residues" evidence="1">
    <location>
        <begin position="7"/>
        <end position="23"/>
    </location>
</feature>
<accession>A0A1I7WT38</accession>
<keyword evidence="2" id="KW-1185">Reference proteome</keyword>
<dbReference type="Proteomes" id="UP000095283">
    <property type="component" value="Unplaced"/>
</dbReference>
<name>A0A1I7WT38_HETBA</name>
<protein>
    <submittedName>
        <fullName evidence="3">Uncharacterized protein</fullName>
    </submittedName>
</protein>
<feature type="compositionally biased region" description="Polar residues" evidence="1">
    <location>
        <begin position="32"/>
        <end position="51"/>
    </location>
</feature>
<organism evidence="2 3">
    <name type="scientific">Heterorhabditis bacteriophora</name>
    <name type="common">Entomopathogenic nematode worm</name>
    <dbReference type="NCBI Taxonomy" id="37862"/>
    <lineage>
        <taxon>Eukaryota</taxon>
        <taxon>Metazoa</taxon>
        <taxon>Ecdysozoa</taxon>
        <taxon>Nematoda</taxon>
        <taxon>Chromadorea</taxon>
        <taxon>Rhabditida</taxon>
        <taxon>Rhabditina</taxon>
        <taxon>Rhabditomorpha</taxon>
        <taxon>Strongyloidea</taxon>
        <taxon>Heterorhabditidae</taxon>
        <taxon>Heterorhabditis</taxon>
    </lineage>
</organism>
<evidence type="ECO:0000313" key="3">
    <source>
        <dbReference type="WBParaSite" id="Hba_08268"/>
    </source>
</evidence>
<proteinExistence type="predicted"/>
<feature type="region of interest" description="Disordered" evidence="1">
    <location>
        <begin position="1"/>
        <end position="51"/>
    </location>
</feature>